<proteinExistence type="predicted"/>
<reference evidence="2 3" key="1">
    <citation type="journal article" date="2015" name="Proc. Natl. Acad. Sci. U.S.A.">
        <title>Expanded metabolic versatility of ubiquitous nitrite-oxidizing bacteria from the genus Nitrospira.</title>
        <authorList>
            <person name="Koch H."/>
            <person name="Lucker S."/>
            <person name="Albertsen M."/>
            <person name="Kitzinger K."/>
            <person name="Herbold C."/>
            <person name="Spieck E."/>
            <person name="Nielsen P.H."/>
            <person name="Wagner M."/>
            <person name="Daims H."/>
        </authorList>
    </citation>
    <scope>NUCLEOTIDE SEQUENCE [LARGE SCALE GENOMIC DNA]</scope>
    <source>
        <strain evidence="2 3">NSP M-1</strain>
    </source>
</reference>
<dbReference type="AlphaFoldDB" id="A0A0K2GEA5"/>
<dbReference type="InterPro" id="IPR010328">
    <property type="entry name" value="DUF928"/>
</dbReference>
<feature type="signal peptide" evidence="1">
    <location>
        <begin position="1"/>
        <end position="28"/>
    </location>
</feature>
<evidence type="ECO:0000313" key="2">
    <source>
        <dbReference type="EMBL" id="ALA59295.1"/>
    </source>
</evidence>
<sequence>MISMEQNPLTGRPLLSAMLMMIVTVALAAPSAGADSPPAEALTSEPSFLLYTPPKKFTPRARIGGQLRGTDGADPEVQAIVPDHVGFTVKQTPTLTWFLSKPTTDKVTFTLTNTESIKPVYEAPLPVPTKAGFQSIDLKALGLTLEPDIQYRWHVSVERDPDSHSKDIVAGGIIERCEFSACVAEVQPNLSCSQQSVVDNMRGGFWYDAMGCLCQLIDANPTDGPLRRLRAQLLKQVGLHGVAEWDLRSIEASR</sequence>
<dbReference type="Proteomes" id="UP000069205">
    <property type="component" value="Chromosome"/>
</dbReference>
<dbReference type="KEGG" id="nmv:NITMOv2_2889"/>
<dbReference type="EMBL" id="CP011801">
    <property type="protein sequence ID" value="ALA59295.1"/>
    <property type="molecule type" value="Genomic_DNA"/>
</dbReference>
<gene>
    <name evidence="2" type="ORF">NITMOv2_2889</name>
</gene>
<keyword evidence="3" id="KW-1185">Reference proteome</keyword>
<protein>
    <recommendedName>
        <fullName evidence="4">DUF928 domain-containing protein</fullName>
    </recommendedName>
</protein>
<dbReference type="RefSeq" id="WP_053380337.1">
    <property type="nucleotide sequence ID" value="NZ_CP011801.1"/>
</dbReference>
<evidence type="ECO:0000313" key="3">
    <source>
        <dbReference type="Proteomes" id="UP000069205"/>
    </source>
</evidence>
<evidence type="ECO:0000256" key="1">
    <source>
        <dbReference type="SAM" id="SignalP"/>
    </source>
</evidence>
<dbReference type="STRING" id="42253.NITMOv2_2889"/>
<organism evidence="2 3">
    <name type="scientific">Nitrospira moscoviensis</name>
    <dbReference type="NCBI Taxonomy" id="42253"/>
    <lineage>
        <taxon>Bacteria</taxon>
        <taxon>Pseudomonadati</taxon>
        <taxon>Nitrospirota</taxon>
        <taxon>Nitrospiria</taxon>
        <taxon>Nitrospirales</taxon>
        <taxon>Nitrospiraceae</taxon>
        <taxon>Nitrospira</taxon>
    </lineage>
</organism>
<accession>A0A0K2GEA5</accession>
<feature type="chain" id="PRO_5005476924" description="DUF928 domain-containing protein" evidence="1">
    <location>
        <begin position="29"/>
        <end position="254"/>
    </location>
</feature>
<dbReference type="Pfam" id="PF06051">
    <property type="entry name" value="DUF928"/>
    <property type="match status" value="1"/>
</dbReference>
<evidence type="ECO:0008006" key="4">
    <source>
        <dbReference type="Google" id="ProtNLM"/>
    </source>
</evidence>
<dbReference type="PATRIC" id="fig|42253.5.peg.2856"/>
<name>A0A0K2GEA5_NITMO</name>
<keyword evidence="1" id="KW-0732">Signal</keyword>